<dbReference type="InterPro" id="IPR003660">
    <property type="entry name" value="HAMP_dom"/>
</dbReference>
<feature type="domain" description="Guanylate cyclase" evidence="3">
    <location>
        <begin position="426"/>
        <end position="555"/>
    </location>
</feature>
<dbReference type="PANTHER" id="PTHR43081:SF1">
    <property type="entry name" value="ADENYLATE CYCLASE, TERMINAL-DIFFERENTIATION SPECIFIC"/>
    <property type="match status" value="1"/>
</dbReference>
<protein>
    <recommendedName>
        <fullName evidence="7">Adenylate/guanylate cyclase domain-containing protein</fullName>
    </recommendedName>
</protein>
<dbReference type="PROSITE" id="PS50125">
    <property type="entry name" value="GUANYLATE_CYCLASE_2"/>
    <property type="match status" value="1"/>
</dbReference>
<evidence type="ECO:0000313" key="6">
    <source>
        <dbReference type="Proteomes" id="UP001060336"/>
    </source>
</evidence>
<dbReference type="Gene3D" id="3.30.70.1230">
    <property type="entry name" value="Nucleotide cyclase"/>
    <property type="match status" value="1"/>
</dbReference>
<dbReference type="SMART" id="SM00044">
    <property type="entry name" value="CYCc"/>
    <property type="match status" value="1"/>
</dbReference>
<gene>
    <name evidence="5" type="ORF">NUH88_21385</name>
</gene>
<feature type="signal peptide" evidence="2">
    <location>
        <begin position="1"/>
        <end position="23"/>
    </location>
</feature>
<dbReference type="PANTHER" id="PTHR43081">
    <property type="entry name" value="ADENYLATE CYCLASE, TERMINAL-DIFFERENTIATION SPECIFIC-RELATED"/>
    <property type="match status" value="1"/>
</dbReference>
<evidence type="ECO:0000259" key="3">
    <source>
        <dbReference type="PROSITE" id="PS50125"/>
    </source>
</evidence>
<keyword evidence="1" id="KW-0812">Transmembrane</keyword>
<dbReference type="RefSeq" id="WP_257768845.1">
    <property type="nucleotide sequence ID" value="NZ_CP102480.1"/>
</dbReference>
<keyword evidence="1" id="KW-1133">Transmembrane helix</keyword>
<dbReference type="InterPro" id="IPR050697">
    <property type="entry name" value="Adenylyl/Guanylyl_Cyclase_3/4"/>
</dbReference>
<dbReference type="GO" id="GO:0006171">
    <property type="term" value="P:cAMP biosynthetic process"/>
    <property type="evidence" value="ECO:0007669"/>
    <property type="project" value="TreeGrafter"/>
</dbReference>
<dbReference type="KEGG" id="naci:NUH88_21385"/>
<keyword evidence="6" id="KW-1185">Reference proteome</keyword>
<sequence length="678" mass="72917">MNKTAWIRLRTALQALLITSVVASVASVGVMLTDETTEVLEGLAEAHFTTVGHSVVDKVDGLLSRYANALTVIELVDTGTTGETDGKEALETALLSKVLYLDPGTWVGYGSLSGAGYFLVKRSGDSAETATESVPHIHGAHGDNPEPVSIQADSAGHVYSATYRDATWFKNGLESAEPTWTKPYFFQDGNHGISIIRSHGDPAAGVLHIDIPLEDLKTWLTKIKVGQSGGAFLMHRDGTVAIAPHIENDERKVLLDVFAGNADALKNLFDRATATEFVSRTIDWNGLPYHVGAQAISSSSNLEWFVAMAVPERDFLYLAHEHLLGTVVFAVFATVAVIIAAGYFATRISGPIRSISEDIREAARMRISDAPAPNSPIAEVNVLGRSVDQMKSGLRSLQRYVPPDLAEDMVSSGEAASFGAVRKELTILFIDIEGFTGIAEGMQPDKLVLELRDFFDLMAEALNRSGGTIDKFMGDGLLAFFNAPRDLPDHAACACSAGLDALQALTGRTNAKGSPDFRIRIGLGFGEVVVGNIGSSERFGYSIIGDAANVASRLEALNKVYGTRIIGPASLKDAAGSGYEWRHLDRVIVAGHNTPTDIFELLGKSGNVEDPILHARDLYERALSEYFRGNFSPAASAFAEAEAALPGDIASRTLRERAEELTRSPPTDWNGVFAYETK</sequence>
<dbReference type="EMBL" id="CP102480">
    <property type="protein sequence ID" value="UUX49929.1"/>
    <property type="molecule type" value="Genomic_DNA"/>
</dbReference>
<dbReference type="GO" id="GO:0004016">
    <property type="term" value="F:adenylate cyclase activity"/>
    <property type="evidence" value="ECO:0007669"/>
    <property type="project" value="UniProtKB-ARBA"/>
</dbReference>
<feature type="chain" id="PRO_5039948086" description="Adenylate/guanylate cyclase domain-containing protein" evidence="2">
    <location>
        <begin position="24"/>
        <end position="678"/>
    </location>
</feature>
<accession>A0A9J7ATW4</accession>
<evidence type="ECO:0000313" key="5">
    <source>
        <dbReference type="EMBL" id="UUX49929.1"/>
    </source>
</evidence>
<dbReference type="PROSITE" id="PS50885">
    <property type="entry name" value="HAMP"/>
    <property type="match status" value="1"/>
</dbReference>
<keyword evidence="1" id="KW-0472">Membrane</keyword>
<dbReference type="Gene3D" id="3.30.450.20">
    <property type="entry name" value="PAS domain"/>
    <property type="match status" value="1"/>
</dbReference>
<dbReference type="Pfam" id="PF00211">
    <property type="entry name" value="Guanylate_cyc"/>
    <property type="match status" value="1"/>
</dbReference>
<dbReference type="GO" id="GO:0035556">
    <property type="term" value="P:intracellular signal transduction"/>
    <property type="evidence" value="ECO:0007669"/>
    <property type="project" value="InterPro"/>
</dbReference>
<organism evidence="5 6">
    <name type="scientific">Nisaea acidiphila</name>
    <dbReference type="NCBI Taxonomy" id="1862145"/>
    <lineage>
        <taxon>Bacteria</taxon>
        <taxon>Pseudomonadati</taxon>
        <taxon>Pseudomonadota</taxon>
        <taxon>Alphaproteobacteria</taxon>
        <taxon>Rhodospirillales</taxon>
        <taxon>Thalassobaculaceae</taxon>
        <taxon>Nisaea</taxon>
    </lineage>
</organism>
<dbReference type="InterPro" id="IPR029787">
    <property type="entry name" value="Nucleotide_cyclase"/>
</dbReference>
<keyword evidence="2" id="KW-0732">Signal</keyword>
<name>A0A9J7ATW4_9PROT</name>
<dbReference type="AlphaFoldDB" id="A0A9J7ATW4"/>
<dbReference type="GO" id="GO:0016020">
    <property type="term" value="C:membrane"/>
    <property type="evidence" value="ECO:0007669"/>
    <property type="project" value="InterPro"/>
</dbReference>
<evidence type="ECO:0000259" key="4">
    <source>
        <dbReference type="PROSITE" id="PS50885"/>
    </source>
</evidence>
<reference evidence="5" key="1">
    <citation type="submission" date="2022-08" db="EMBL/GenBank/DDBJ databases">
        <title>Nisaea acidiphila sp. nov., isolated from a marine algal debris and emended description of the genus Nisaea Urios et al. 2008.</title>
        <authorList>
            <person name="Kwon K."/>
        </authorList>
    </citation>
    <scope>NUCLEOTIDE SEQUENCE</scope>
    <source>
        <strain evidence="5">MEBiC11861</strain>
    </source>
</reference>
<evidence type="ECO:0008006" key="7">
    <source>
        <dbReference type="Google" id="ProtNLM"/>
    </source>
</evidence>
<evidence type="ECO:0000256" key="1">
    <source>
        <dbReference type="SAM" id="Phobius"/>
    </source>
</evidence>
<dbReference type="Gene3D" id="6.10.340.10">
    <property type="match status" value="1"/>
</dbReference>
<evidence type="ECO:0000256" key="2">
    <source>
        <dbReference type="SAM" id="SignalP"/>
    </source>
</evidence>
<dbReference type="SUPFAM" id="SSF55073">
    <property type="entry name" value="Nucleotide cyclase"/>
    <property type="match status" value="1"/>
</dbReference>
<feature type="transmembrane region" description="Helical" evidence="1">
    <location>
        <begin position="323"/>
        <end position="345"/>
    </location>
</feature>
<feature type="domain" description="HAMP" evidence="4">
    <location>
        <begin position="346"/>
        <end position="399"/>
    </location>
</feature>
<proteinExistence type="predicted"/>
<dbReference type="InterPro" id="IPR001054">
    <property type="entry name" value="A/G_cyclase"/>
</dbReference>
<dbReference type="Proteomes" id="UP001060336">
    <property type="component" value="Chromosome"/>
</dbReference>
<dbReference type="CDD" id="cd07302">
    <property type="entry name" value="CHD"/>
    <property type="match status" value="1"/>
</dbReference>